<organism evidence="1 2">
    <name type="scientific">Dentiscutata heterogama</name>
    <dbReference type="NCBI Taxonomy" id="1316150"/>
    <lineage>
        <taxon>Eukaryota</taxon>
        <taxon>Fungi</taxon>
        <taxon>Fungi incertae sedis</taxon>
        <taxon>Mucoromycota</taxon>
        <taxon>Glomeromycotina</taxon>
        <taxon>Glomeromycetes</taxon>
        <taxon>Diversisporales</taxon>
        <taxon>Gigasporaceae</taxon>
        <taxon>Dentiscutata</taxon>
    </lineage>
</organism>
<proteinExistence type="predicted"/>
<evidence type="ECO:0000313" key="2">
    <source>
        <dbReference type="Proteomes" id="UP000789702"/>
    </source>
</evidence>
<dbReference type="EMBL" id="CAJVPU010008869">
    <property type="protein sequence ID" value="CAG8588808.1"/>
    <property type="molecule type" value="Genomic_DNA"/>
</dbReference>
<gene>
    <name evidence="1" type="ORF">DHETER_LOCUS6777</name>
</gene>
<name>A0ACA9MK50_9GLOM</name>
<feature type="non-terminal residue" evidence="1">
    <location>
        <position position="1"/>
    </location>
</feature>
<evidence type="ECO:0000313" key="1">
    <source>
        <dbReference type="EMBL" id="CAG8588808.1"/>
    </source>
</evidence>
<comment type="caution">
    <text evidence="1">The sequence shown here is derived from an EMBL/GenBank/DDBJ whole genome shotgun (WGS) entry which is preliminary data.</text>
</comment>
<keyword evidence="2" id="KW-1185">Reference proteome</keyword>
<accession>A0ACA9MK50</accession>
<dbReference type="Proteomes" id="UP000789702">
    <property type="component" value="Unassembled WGS sequence"/>
</dbReference>
<sequence>FVTLKCEYVGGDETNILMNEINNAKRIYNDINDYLGFLADVLQTEADESDEPISPTVEKFLKEYREYVSSNVPFSPSPTSYSTSDFTTKNSKRSSFYKPNLWKYSLMCENNNSKMPPKPVKKLSLPTTASLSEIDFDKQVFAMFSPISKPLPNEENDQNNENNALNNTNFIYDSPSVQLLKQLDNARSDQNIVKVDKSPNFLTKMLGENFPNFFGNKKMDVDQVEIEKSNEVSVPDNNREAVLQAKEPISLFEILFSLAKIGNISRADYLPSCVRWDQWDRWEFY</sequence>
<reference evidence="1" key="1">
    <citation type="submission" date="2021-06" db="EMBL/GenBank/DDBJ databases">
        <authorList>
            <person name="Kallberg Y."/>
            <person name="Tangrot J."/>
            <person name="Rosling A."/>
        </authorList>
    </citation>
    <scope>NUCLEOTIDE SEQUENCE</scope>
    <source>
        <strain evidence="1">IL203A</strain>
    </source>
</reference>
<protein>
    <submittedName>
        <fullName evidence="1">7270_t:CDS:1</fullName>
    </submittedName>
</protein>